<keyword evidence="3" id="KW-1185">Reference proteome</keyword>
<keyword evidence="1" id="KW-1133">Transmembrane helix</keyword>
<reference evidence="2 3" key="1">
    <citation type="submission" date="2019-12" db="EMBL/GenBank/DDBJ databases">
        <title>Genomic-based taxomic classification of the family Erythrobacteraceae.</title>
        <authorList>
            <person name="Xu L."/>
        </authorList>
    </citation>
    <scope>NUCLEOTIDE SEQUENCE [LARGE SCALE GENOMIC DNA]</scope>
    <source>
        <strain evidence="2 3">S36</strain>
    </source>
</reference>
<protein>
    <recommendedName>
        <fullName evidence="4">DUF3592 domain-containing protein</fullName>
    </recommendedName>
</protein>
<sequence>MSSAVMGMILPALLIIIAIIAALVWRGRQFGRLARHGVPVTGTVVRKMRQGGAQRIAFTYRGPDGHEYRRAATIALGKWVELAEGGPIPIICLPDHPQTSAPAWLIEDARRALKLQP</sequence>
<organism evidence="2 3">
    <name type="scientific">Croceibacterium xixiisoli</name>
    <dbReference type="NCBI Taxonomy" id="1476466"/>
    <lineage>
        <taxon>Bacteria</taxon>
        <taxon>Pseudomonadati</taxon>
        <taxon>Pseudomonadota</taxon>
        <taxon>Alphaproteobacteria</taxon>
        <taxon>Sphingomonadales</taxon>
        <taxon>Erythrobacteraceae</taxon>
        <taxon>Croceibacterium</taxon>
    </lineage>
</organism>
<dbReference type="Proteomes" id="UP000469430">
    <property type="component" value="Unassembled WGS sequence"/>
</dbReference>
<evidence type="ECO:0000313" key="3">
    <source>
        <dbReference type="Proteomes" id="UP000469430"/>
    </source>
</evidence>
<dbReference type="RefSeq" id="WP_161390971.1">
    <property type="nucleotide sequence ID" value="NZ_JBHSCP010000001.1"/>
</dbReference>
<evidence type="ECO:0000313" key="2">
    <source>
        <dbReference type="EMBL" id="MXO99227.1"/>
    </source>
</evidence>
<keyword evidence="1" id="KW-0812">Transmembrane</keyword>
<accession>A0A6I4TWR1</accession>
<dbReference type="EMBL" id="WTYJ01000002">
    <property type="protein sequence ID" value="MXO99227.1"/>
    <property type="molecule type" value="Genomic_DNA"/>
</dbReference>
<feature type="transmembrane region" description="Helical" evidence="1">
    <location>
        <begin position="6"/>
        <end position="25"/>
    </location>
</feature>
<dbReference type="OrthoDB" id="7605456at2"/>
<comment type="caution">
    <text evidence="2">The sequence shown here is derived from an EMBL/GenBank/DDBJ whole genome shotgun (WGS) entry which is preliminary data.</text>
</comment>
<evidence type="ECO:0000256" key="1">
    <source>
        <dbReference type="SAM" id="Phobius"/>
    </source>
</evidence>
<proteinExistence type="predicted"/>
<name>A0A6I4TWR1_9SPHN</name>
<gene>
    <name evidence="2" type="ORF">GRI97_09525</name>
</gene>
<keyword evidence="1" id="KW-0472">Membrane</keyword>
<evidence type="ECO:0008006" key="4">
    <source>
        <dbReference type="Google" id="ProtNLM"/>
    </source>
</evidence>
<dbReference type="AlphaFoldDB" id="A0A6I4TWR1"/>